<dbReference type="FunFam" id="1.10.10.10:FF:000001">
    <property type="entry name" value="LysR family transcriptional regulator"/>
    <property type="match status" value="1"/>
</dbReference>
<gene>
    <name evidence="6" type="ORF">BHF68_06470</name>
</gene>
<organism evidence="6 7">
    <name type="scientific">Desulfuribacillus alkaliarsenatis</name>
    <dbReference type="NCBI Taxonomy" id="766136"/>
    <lineage>
        <taxon>Bacteria</taxon>
        <taxon>Bacillati</taxon>
        <taxon>Bacillota</taxon>
        <taxon>Desulfuribacillia</taxon>
        <taxon>Desulfuribacillales</taxon>
        <taxon>Desulfuribacillaceae</taxon>
        <taxon>Desulfuribacillus</taxon>
    </lineage>
</organism>
<reference evidence="6 7" key="1">
    <citation type="submission" date="2016-09" db="EMBL/GenBank/DDBJ databases">
        <title>Draft genome sequence for the type strain of Desulfuribacillus alkaliarsenatis AHT28, an obligately anaerobic, sulfidogenic bacterium isolated from Russian soda lake sediments.</title>
        <authorList>
            <person name="Abin C.A."/>
            <person name="Hollibaugh J.T."/>
        </authorList>
    </citation>
    <scope>NUCLEOTIDE SEQUENCE [LARGE SCALE GENOMIC DNA]</scope>
    <source>
        <strain evidence="6 7">AHT28</strain>
    </source>
</reference>
<keyword evidence="2" id="KW-0805">Transcription regulation</keyword>
<sequence>MDISFELYKVFYHVASSLSFSEASSRLYVSQSAISQSIKLLEDKLGCKLFYRSTKSVSLTREGGVLFQHIEQAYYAIKNGERKLSELASLQSGEVRVGASDTICKHYLLPYFREFNRKYPQIKIHVTNRPSPTCLELLSKGAVDVVIIHLPEKLKHDSVRILESKLIQDVFVAGNGFSKLKNKALALQELADLPLLALEKNTTTRDFLDQYLLTHKISLEPEIELSSLDLLIDLVKINFGISFITKDYIQQELASGELFALNVQEYIPSRQLAIVANKHIELPKAALEFVNLLKPSFQND</sequence>
<dbReference type="STRING" id="766136.BHF68_06470"/>
<dbReference type="Gene3D" id="3.40.190.290">
    <property type="match status" value="1"/>
</dbReference>
<evidence type="ECO:0000256" key="1">
    <source>
        <dbReference type="ARBA" id="ARBA00009437"/>
    </source>
</evidence>
<dbReference type="PROSITE" id="PS50931">
    <property type="entry name" value="HTH_LYSR"/>
    <property type="match status" value="1"/>
</dbReference>
<dbReference type="InterPro" id="IPR000847">
    <property type="entry name" value="LysR_HTH_N"/>
</dbReference>
<dbReference type="Pfam" id="PF03466">
    <property type="entry name" value="LysR_substrate"/>
    <property type="match status" value="1"/>
</dbReference>
<dbReference type="SUPFAM" id="SSF53850">
    <property type="entry name" value="Periplasmic binding protein-like II"/>
    <property type="match status" value="1"/>
</dbReference>
<dbReference type="InterPro" id="IPR036388">
    <property type="entry name" value="WH-like_DNA-bd_sf"/>
</dbReference>
<proteinExistence type="inferred from homology"/>
<dbReference type="SUPFAM" id="SSF46785">
    <property type="entry name" value="Winged helix' DNA-binding domain"/>
    <property type="match status" value="1"/>
</dbReference>
<accession>A0A1E5G1C8</accession>
<dbReference type="RefSeq" id="WP_069643297.1">
    <property type="nucleotide sequence ID" value="NZ_MIJE01000030.1"/>
</dbReference>
<dbReference type="PANTHER" id="PTHR30126:SF64">
    <property type="entry name" value="HTH-TYPE TRANSCRIPTIONAL REGULATOR CITR"/>
    <property type="match status" value="1"/>
</dbReference>
<name>A0A1E5G1C8_9FIRM</name>
<dbReference type="InterPro" id="IPR005119">
    <property type="entry name" value="LysR_subst-bd"/>
</dbReference>
<keyword evidence="3" id="KW-0238">DNA-binding</keyword>
<dbReference type="Gene3D" id="1.10.10.10">
    <property type="entry name" value="Winged helix-like DNA-binding domain superfamily/Winged helix DNA-binding domain"/>
    <property type="match status" value="1"/>
</dbReference>
<dbReference type="OrthoDB" id="9778774at2"/>
<dbReference type="PRINTS" id="PR00039">
    <property type="entry name" value="HTHLYSR"/>
</dbReference>
<comment type="similarity">
    <text evidence="1">Belongs to the LysR transcriptional regulatory family.</text>
</comment>
<evidence type="ECO:0000256" key="3">
    <source>
        <dbReference type="ARBA" id="ARBA00023125"/>
    </source>
</evidence>
<dbReference type="AlphaFoldDB" id="A0A1E5G1C8"/>
<dbReference type="Proteomes" id="UP000094296">
    <property type="component" value="Unassembled WGS sequence"/>
</dbReference>
<dbReference type="PANTHER" id="PTHR30126">
    <property type="entry name" value="HTH-TYPE TRANSCRIPTIONAL REGULATOR"/>
    <property type="match status" value="1"/>
</dbReference>
<dbReference type="GO" id="GO:0000976">
    <property type="term" value="F:transcription cis-regulatory region binding"/>
    <property type="evidence" value="ECO:0007669"/>
    <property type="project" value="TreeGrafter"/>
</dbReference>
<feature type="domain" description="HTH lysR-type" evidence="5">
    <location>
        <begin position="3"/>
        <end position="60"/>
    </location>
</feature>
<evidence type="ECO:0000313" key="6">
    <source>
        <dbReference type="EMBL" id="OEF96714.1"/>
    </source>
</evidence>
<dbReference type="CDD" id="cd05466">
    <property type="entry name" value="PBP2_LTTR_substrate"/>
    <property type="match status" value="1"/>
</dbReference>
<dbReference type="Pfam" id="PF00126">
    <property type="entry name" value="HTH_1"/>
    <property type="match status" value="1"/>
</dbReference>
<dbReference type="InterPro" id="IPR036390">
    <property type="entry name" value="WH_DNA-bd_sf"/>
</dbReference>
<evidence type="ECO:0000313" key="7">
    <source>
        <dbReference type="Proteomes" id="UP000094296"/>
    </source>
</evidence>
<protein>
    <submittedName>
        <fullName evidence="6">LysR family transcriptional regulator</fullName>
    </submittedName>
</protein>
<evidence type="ECO:0000256" key="2">
    <source>
        <dbReference type="ARBA" id="ARBA00023015"/>
    </source>
</evidence>
<dbReference type="GO" id="GO:0003700">
    <property type="term" value="F:DNA-binding transcription factor activity"/>
    <property type="evidence" value="ECO:0007669"/>
    <property type="project" value="InterPro"/>
</dbReference>
<evidence type="ECO:0000259" key="5">
    <source>
        <dbReference type="PROSITE" id="PS50931"/>
    </source>
</evidence>
<comment type="caution">
    <text evidence="6">The sequence shown here is derived from an EMBL/GenBank/DDBJ whole genome shotgun (WGS) entry which is preliminary data.</text>
</comment>
<keyword evidence="4" id="KW-0804">Transcription</keyword>
<keyword evidence="7" id="KW-1185">Reference proteome</keyword>
<dbReference type="EMBL" id="MIJE01000030">
    <property type="protein sequence ID" value="OEF96714.1"/>
    <property type="molecule type" value="Genomic_DNA"/>
</dbReference>
<evidence type="ECO:0000256" key="4">
    <source>
        <dbReference type="ARBA" id="ARBA00023163"/>
    </source>
</evidence>